<dbReference type="EMBL" id="ASRX01000021">
    <property type="protein sequence ID" value="EYF05708.1"/>
    <property type="molecule type" value="Genomic_DNA"/>
</dbReference>
<gene>
    <name evidence="7" type="ORF">CAP_2998</name>
</gene>
<dbReference type="PROSITE" id="PS50977">
    <property type="entry name" value="HTH_TETR_2"/>
    <property type="match status" value="1"/>
</dbReference>
<feature type="region of interest" description="Disordered" evidence="5">
    <location>
        <begin position="244"/>
        <end position="298"/>
    </location>
</feature>
<evidence type="ECO:0000259" key="6">
    <source>
        <dbReference type="PROSITE" id="PS50977"/>
    </source>
</evidence>
<evidence type="ECO:0000313" key="8">
    <source>
        <dbReference type="Proteomes" id="UP000019678"/>
    </source>
</evidence>
<dbReference type="InterPro" id="IPR050109">
    <property type="entry name" value="HTH-type_TetR-like_transc_reg"/>
</dbReference>
<keyword evidence="1" id="KW-0805">Transcription regulation</keyword>
<dbReference type="RefSeq" id="WP_081864925.1">
    <property type="nucleotide sequence ID" value="NZ_ASRX01000021.1"/>
</dbReference>
<reference evidence="7 8" key="1">
    <citation type="submission" date="2013-05" db="EMBL/GenBank/DDBJ databases">
        <title>Genome assembly of Chondromyces apiculatus DSM 436.</title>
        <authorList>
            <person name="Sharma G."/>
            <person name="Khatri I."/>
            <person name="Kaur C."/>
            <person name="Mayilraj S."/>
            <person name="Subramanian S."/>
        </authorList>
    </citation>
    <scope>NUCLEOTIDE SEQUENCE [LARGE SCALE GENOMIC DNA]</scope>
    <source>
        <strain evidence="7 8">DSM 436</strain>
    </source>
</reference>
<protein>
    <submittedName>
        <fullName evidence="7">Transcriptional regulator (TetR/AcrR family)</fullName>
    </submittedName>
</protein>
<evidence type="ECO:0000256" key="3">
    <source>
        <dbReference type="ARBA" id="ARBA00023163"/>
    </source>
</evidence>
<dbReference type="OrthoDB" id="9809994at2"/>
<evidence type="ECO:0000256" key="2">
    <source>
        <dbReference type="ARBA" id="ARBA00023125"/>
    </source>
</evidence>
<dbReference type="STRING" id="1192034.CAP_2998"/>
<dbReference type="PRINTS" id="PR00455">
    <property type="entry name" value="HTHTETR"/>
</dbReference>
<dbReference type="eggNOG" id="COG1309">
    <property type="taxonomic scope" value="Bacteria"/>
</dbReference>
<organism evidence="7 8">
    <name type="scientific">Chondromyces apiculatus DSM 436</name>
    <dbReference type="NCBI Taxonomy" id="1192034"/>
    <lineage>
        <taxon>Bacteria</taxon>
        <taxon>Pseudomonadati</taxon>
        <taxon>Myxococcota</taxon>
        <taxon>Polyangia</taxon>
        <taxon>Polyangiales</taxon>
        <taxon>Polyangiaceae</taxon>
        <taxon>Chondromyces</taxon>
    </lineage>
</organism>
<dbReference type="SUPFAM" id="SSF46689">
    <property type="entry name" value="Homeodomain-like"/>
    <property type="match status" value="1"/>
</dbReference>
<name>A0A017T8X0_9BACT</name>
<evidence type="ECO:0000256" key="1">
    <source>
        <dbReference type="ARBA" id="ARBA00023015"/>
    </source>
</evidence>
<keyword evidence="2 4" id="KW-0238">DNA-binding</keyword>
<dbReference type="Gene3D" id="1.10.357.10">
    <property type="entry name" value="Tetracycline Repressor, domain 2"/>
    <property type="match status" value="1"/>
</dbReference>
<accession>A0A017T8X0</accession>
<keyword evidence="8" id="KW-1185">Reference proteome</keyword>
<proteinExistence type="predicted"/>
<dbReference type="SUPFAM" id="SSF48498">
    <property type="entry name" value="Tetracyclin repressor-like, C-terminal domain"/>
    <property type="match status" value="1"/>
</dbReference>
<feature type="compositionally biased region" description="Low complexity" evidence="5">
    <location>
        <begin position="273"/>
        <end position="290"/>
    </location>
</feature>
<comment type="caution">
    <text evidence="7">The sequence shown here is derived from an EMBL/GenBank/DDBJ whole genome shotgun (WGS) entry which is preliminary data.</text>
</comment>
<dbReference type="FunFam" id="1.10.10.60:FF:000141">
    <property type="entry name" value="TetR family transcriptional regulator"/>
    <property type="match status" value="1"/>
</dbReference>
<evidence type="ECO:0000313" key="7">
    <source>
        <dbReference type="EMBL" id="EYF05708.1"/>
    </source>
</evidence>
<dbReference type="InterPro" id="IPR036271">
    <property type="entry name" value="Tet_transcr_reg_TetR-rel_C_sf"/>
</dbReference>
<dbReference type="InterPro" id="IPR001647">
    <property type="entry name" value="HTH_TetR"/>
</dbReference>
<feature type="domain" description="HTH tetR-type" evidence="6">
    <location>
        <begin position="5"/>
        <end position="65"/>
    </location>
</feature>
<keyword evidence="3" id="KW-0804">Transcription</keyword>
<sequence>MAQKLDRRQELLRAGRAVFAEKGYHEAKIDDIVASAGVAKGTFYLYFRDKRALFAELVDGLFTRLGGAILRVDTDADIESQIKHNIRAIVAVLLDDPALTSILLSYSAGLDQAFVSQVRSFHEGVKQLLAGSLRWGQQLGIVASGDPALYATFTIGALKELLFENALGEHPRPREAMVTALFDLLRQGYLRTGEASAALTPAAPSTAAPSTAAPFTGAPSGAALSTPGAPSALVASTALSVSSPHAASLPASPSSPALSSAAPRAARRKKAAPRASVAASAPQTSPAASTPKRRRARD</sequence>
<dbReference type="GO" id="GO:0003700">
    <property type="term" value="F:DNA-binding transcription factor activity"/>
    <property type="evidence" value="ECO:0007669"/>
    <property type="project" value="TreeGrafter"/>
</dbReference>
<dbReference type="AlphaFoldDB" id="A0A017T8X0"/>
<dbReference type="PANTHER" id="PTHR30055:SF211">
    <property type="entry name" value="TRANSCRIPTIONAL REGULATOR, TETR FAMILY"/>
    <property type="match status" value="1"/>
</dbReference>
<dbReference type="GO" id="GO:0000976">
    <property type="term" value="F:transcription cis-regulatory region binding"/>
    <property type="evidence" value="ECO:0007669"/>
    <property type="project" value="TreeGrafter"/>
</dbReference>
<feature type="DNA-binding region" description="H-T-H motif" evidence="4">
    <location>
        <begin position="28"/>
        <end position="47"/>
    </location>
</feature>
<dbReference type="Pfam" id="PF00440">
    <property type="entry name" value="TetR_N"/>
    <property type="match status" value="1"/>
</dbReference>
<dbReference type="PANTHER" id="PTHR30055">
    <property type="entry name" value="HTH-TYPE TRANSCRIPTIONAL REGULATOR RUTR"/>
    <property type="match status" value="1"/>
</dbReference>
<feature type="compositionally biased region" description="Low complexity" evidence="5">
    <location>
        <begin position="244"/>
        <end position="264"/>
    </location>
</feature>
<evidence type="ECO:0000256" key="4">
    <source>
        <dbReference type="PROSITE-ProRule" id="PRU00335"/>
    </source>
</evidence>
<dbReference type="Proteomes" id="UP000019678">
    <property type="component" value="Unassembled WGS sequence"/>
</dbReference>
<evidence type="ECO:0000256" key="5">
    <source>
        <dbReference type="SAM" id="MobiDB-lite"/>
    </source>
</evidence>
<dbReference type="InterPro" id="IPR009057">
    <property type="entry name" value="Homeodomain-like_sf"/>
</dbReference>